<dbReference type="Proteomes" id="UP000267821">
    <property type="component" value="Unassembled WGS sequence"/>
</dbReference>
<sequence length="269" mass="30151">MPFSGEKNTVGVEDFLELLDIFLEGLDTQISDTAWRERVKVPILQSNLEGKANQFIALRQRFRTPSNEVYWFPELVKAYDQPEAQVLQNQLPNQNQFGGSYFQQAQSPRDRIPYAQNSVTYVELSDEDLGLVPETDQIPYTRESVTYVELSDEDSGLVIPEADPVGMITTTVSETPSAEIVNIADKLVESVEKDADDDLELVVPEISPAGMITIADENQSEDGYLQQVQSTIDHTSYTQTVTGAYIEHLSSEDVGLVSDRPREDDQYCT</sequence>
<reference evidence="1 2" key="1">
    <citation type="journal article" date="2018" name="Nat. Ecol. Evol.">
        <title>Pezizomycetes genomes reveal the molecular basis of ectomycorrhizal truffle lifestyle.</title>
        <authorList>
            <person name="Murat C."/>
            <person name="Payen T."/>
            <person name="Noel B."/>
            <person name="Kuo A."/>
            <person name="Morin E."/>
            <person name="Chen J."/>
            <person name="Kohler A."/>
            <person name="Krizsan K."/>
            <person name="Balestrini R."/>
            <person name="Da Silva C."/>
            <person name="Montanini B."/>
            <person name="Hainaut M."/>
            <person name="Levati E."/>
            <person name="Barry K.W."/>
            <person name="Belfiori B."/>
            <person name="Cichocki N."/>
            <person name="Clum A."/>
            <person name="Dockter R.B."/>
            <person name="Fauchery L."/>
            <person name="Guy J."/>
            <person name="Iotti M."/>
            <person name="Le Tacon F."/>
            <person name="Lindquist E.A."/>
            <person name="Lipzen A."/>
            <person name="Malagnac F."/>
            <person name="Mello A."/>
            <person name="Molinier V."/>
            <person name="Miyauchi S."/>
            <person name="Poulain J."/>
            <person name="Riccioni C."/>
            <person name="Rubini A."/>
            <person name="Sitrit Y."/>
            <person name="Splivallo R."/>
            <person name="Traeger S."/>
            <person name="Wang M."/>
            <person name="Zifcakova L."/>
            <person name="Wipf D."/>
            <person name="Zambonelli A."/>
            <person name="Paolocci F."/>
            <person name="Nowrousian M."/>
            <person name="Ottonello S."/>
            <person name="Baldrian P."/>
            <person name="Spatafora J.W."/>
            <person name="Henrissat B."/>
            <person name="Nagy L.G."/>
            <person name="Aury J.M."/>
            <person name="Wincker P."/>
            <person name="Grigoriev I.V."/>
            <person name="Bonfante P."/>
            <person name="Martin F.M."/>
        </authorList>
    </citation>
    <scope>NUCLEOTIDE SEQUENCE [LARGE SCALE GENOMIC DNA]</scope>
    <source>
        <strain evidence="1 2">ATCC MYA-4762</strain>
    </source>
</reference>
<keyword evidence="2" id="KW-1185">Reference proteome</keyword>
<dbReference type="AlphaFoldDB" id="A0A3N4LGJ1"/>
<organism evidence="1 2">
    <name type="scientific">Terfezia boudieri ATCC MYA-4762</name>
    <dbReference type="NCBI Taxonomy" id="1051890"/>
    <lineage>
        <taxon>Eukaryota</taxon>
        <taxon>Fungi</taxon>
        <taxon>Dikarya</taxon>
        <taxon>Ascomycota</taxon>
        <taxon>Pezizomycotina</taxon>
        <taxon>Pezizomycetes</taxon>
        <taxon>Pezizales</taxon>
        <taxon>Pezizaceae</taxon>
        <taxon>Terfezia</taxon>
    </lineage>
</organism>
<evidence type="ECO:0000313" key="1">
    <source>
        <dbReference type="EMBL" id="RPB21987.1"/>
    </source>
</evidence>
<proteinExistence type="predicted"/>
<accession>A0A3N4LGJ1</accession>
<protein>
    <submittedName>
        <fullName evidence="1">Uncharacterized protein</fullName>
    </submittedName>
</protein>
<name>A0A3N4LGJ1_9PEZI</name>
<dbReference type="InParanoid" id="A0A3N4LGJ1"/>
<evidence type="ECO:0000313" key="2">
    <source>
        <dbReference type="Proteomes" id="UP000267821"/>
    </source>
</evidence>
<dbReference type="EMBL" id="ML121555">
    <property type="protein sequence ID" value="RPB21987.1"/>
    <property type="molecule type" value="Genomic_DNA"/>
</dbReference>
<gene>
    <name evidence="1" type="ORF">L211DRAFT_850968</name>
</gene>
<dbReference type="OrthoDB" id="5425169at2759"/>